<evidence type="ECO:0000313" key="3">
    <source>
        <dbReference type="Proteomes" id="UP000314294"/>
    </source>
</evidence>
<protein>
    <submittedName>
        <fullName evidence="2">Uncharacterized protein</fullName>
    </submittedName>
</protein>
<sequence length="88" mass="10459">MMRRDGGRKEPLLPHSVTIPEEWHHCIVGVFQRYQFSGKRNEERRRRREGLGVVYVRAERGRDRCSGPEEASQTRDWWIAGPFTRTPH</sequence>
<name>A0A4Z2I044_9TELE</name>
<organism evidence="2 3">
    <name type="scientific">Liparis tanakae</name>
    <name type="common">Tanaka's snailfish</name>
    <dbReference type="NCBI Taxonomy" id="230148"/>
    <lineage>
        <taxon>Eukaryota</taxon>
        <taxon>Metazoa</taxon>
        <taxon>Chordata</taxon>
        <taxon>Craniata</taxon>
        <taxon>Vertebrata</taxon>
        <taxon>Euteleostomi</taxon>
        <taxon>Actinopterygii</taxon>
        <taxon>Neopterygii</taxon>
        <taxon>Teleostei</taxon>
        <taxon>Neoteleostei</taxon>
        <taxon>Acanthomorphata</taxon>
        <taxon>Eupercaria</taxon>
        <taxon>Perciformes</taxon>
        <taxon>Cottioidei</taxon>
        <taxon>Cottales</taxon>
        <taxon>Liparidae</taxon>
        <taxon>Liparis</taxon>
    </lineage>
</organism>
<dbReference type="EMBL" id="SRLO01000161">
    <property type="protein sequence ID" value="TNN70603.1"/>
    <property type="molecule type" value="Genomic_DNA"/>
</dbReference>
<feature type="region of interest" description="Disordered" evidence="1">
    <location>
        <begin position="62"/>
        <end position="88"/>
    </location>
</feature>
<accession>A0A4Z2I044</accession>
<evidence type="ECO:0000313" key="2">
    <source>
        <dbReference type="EMBL" id="TNN70603.1"/>
    </source>
</evidence>
<evidence type="ECO:0000256" key="1">
    <source>
        <dbReference type="SAM" id="MobiDB-lite"/>
    </source>
</evidence>
<proteinExistence type="predicted"/>
<comment type="caution">
    <text evidence="2">The sequence shown here is derived from an EMBL/GenBank/DDBJ whole genome shotgun (WGS) entry which is preliminary data.</text>
</comment>
<dbReference type="AlphaFoldDB" id="A0A4Z2I044"/>
<reference evidence="2 3" key="1">
    <citation type="submission" date="2019-03" db="EMBL/GenBank/DDBJ databases">
        <title>First draft genome of Liparis tanakae, snailfish: a comprehensive survey of snailfish specific genes.</title>
        <authorList>
            <person name="Kim W."/>
            <person name="Song I."/>
            <person name="Jeong J.-H."/>
            <person name="Kim D."/>
            <person name="Kim S."/>
            <person name="Ryu S."/>
            <person name="Song J.Y."/>
            <person name="Lee S.K."/>
        </authorList>
    </citation>
    <scope>NUCLEOTIDE SEQUENCE [LARGE SCALE GENOMIC DNA]</scope>
    <source>
        <tissue evidence="2">Muscle</tissue>
    </source>
</reference>
<keyword evidence="3" id="KW-1185">Reference proteome</keyword>
<dbReference type="Proteomes" id="UP000314294">
    <property type="component" value="Unassembled WGS sequence"/>
</dbReference>
<gene>
    <name evidence="2" type="ORF">EYF80_019187</name>
</gene>